<sequence length="243" mass="26656">MKKLTALTLGIALSASLTAATLTAGTSNVKAGPVKEWVQISAGVTYYGEVGNGIPNGRGTIHWGEHKQYAGEFVNGKREGTGKYINEYTADGEQHKVVYIGAWKQDQMDGKGTLTHRVTEADGTVRSNEIQIGTFKGGLLQTGYDVIHALADPDFSFTYVSPQETLHIMGSNLDMKASFKKGQMFSADYRKGSIRKSTSIFPADTAAEQRKNDADLKYLKSIQSHLNPYIEEFERLSKQVPLK</sequence>
<accession>A0ABU6PX77</accession>
<evidence type="ECO:0000313" key="4">
    <source>
        <dbReference type="Proteomes" id="UP001343257"/>
    </source>
</evidence>
<keyword evidence="1" id="KW-0677">Repeat</keyword>
<evidence type="ECO:0000313" key="3">
    <source>
        <dbReference type="EMBL" id="MED5019471.1"/>
    </source>
</evidence>
<protein>
    <recommendedName>
        <fullName evidence="5">MORN repeat-containing protein</fullName>
    </recommendedName>
</protein>
<gene>
    <name evidence="3" type="ORF">P9847_19390</name>
</gene>
<dbReference type="EMBL" id="JARTLD010000049">
    <property type="protein sequence ID" value="MED5019471.1"/>
    <property type="molecule type" value="Genomic_DNA"/>
</dbReference>
<comment type="caution">
    <text evidence="3">The sequence shown here is derived from an EMBL/GenBank/DDBJ whole genome shotgun (WGS) entry which is preliminary data.</text>
</comment>
<evidence type="ECO:0000256" key="2">
    <source>
        <dbReference type="SAM" id="SignalP"/>
    </source>
</evidence>
<feature type="signal peptide" evidence="2">
    <location>
        <begin position="1"/>
        <end position="19"/>
    </location>
</feature>
<dbReference type="PANTHER" id="PTHR23084:SF263">
    <property type="entry name" value="MORN REPEAT-CONTAINING PROTEIN 1"/>
    <property type="match status" value="1"/>
</dbReference>
<dbReference type="RefSeq" id="WP_328280478.1">
    <property type="nucleotide sequence ID" value="NZ_JARTLD010000049.1"/>
</dbReference>
<keyword evidence="2" id="KW-0732">Signal</keyword>
<evidence type="ECO:0008006" key="5">
    <source>
        <dbReference type="Google" id="ProtNLM"/>
    </source>
</evidence>
<dbReference type="Proteomes" id="UP001343257">
    <property type="component" value="Unassembled WGS sequence"/>
</dbReference>
<proteinExistence type="predicted"/>
<dbReference type="Gene3D" id="2.20.110.10">
    <property type="entry name" value="Histone H3 K4-specific methyltransferase SET7/9 N-terminal domain"/>
    <property type="match status" value="1"/>
</dbReference>
<reference evidence="3 4" key="1">
    <citation type="submission" date="2023-03" db="EMBL/GenBank/DDBJ databases">
        <title>Bacillus Genome Sequencing.</title>
        <authorList>
            <person name="Dunlap C."/>
        </authorList>
    </citation>
    <scope>NUCLEOTIDE SEQUENCE [LARGE SCALE GENOMIC DNA]</scope>
    <source>
        <strain evidence="3 4">NRS-52</strain>
    </source>
</reference>
<dbReference type="PANTHER" id="PTHR23084">
    <property type="entry name" value="PHOSPHATIDYLINOSITOL-4-PHOSPHATE 5-KINASE RELATED"/>
    <property type="match status" value="1"/>
</dbReference>
<feature type="chain" id="PRO_5047416641" description="MORN repeat-containing protein" evidence="2">
    <location>
        <begin position="20"/>
        <end position="243"/>
    </location>
</feature>
<dbReference type="Pfam" id="PF02493">
    <property type="entry name" value="MORN"/>
    <property type="match status" value="3"/>
</dbReference>
<dbReference type="SUPFAM" id="SSF82185">
    <property type="entry name" value="Histone H3 K4-specific methyltransferase SET7/9 N-terminal domain"/>
    <property type="match status" value="1"/>
</dbReference>
<evidence type="ECO:0000256" key="1">
    <source>
        <dbReference type="ARBA" id="ARBA00022737"/>
    </source>
</evidence>
<name>A0ABU6PX77_9BACL</name>
<dbReference type="InterPro" id="IPR003409">
    <property type="entry name" value="MORN"/>
</dbReference>
<organism evidence="3 4">
    <name type="scientific">Paenibacillus chibensis</name>
    <dbReference type="NCBI Taxonomy" id="59846"/>
    <lineage>
        <taxon>Bacteria</taxon>
        <taxon>Bacillati</taxon>
        <taxon>Bacillota</taxon>
        <taxon>Bacilli</taxon>
        <taxon>Bacillales</taxon>
        <taxon>Paenibacillaceae</taxon>
        <taxon>Paenibacillus</taxon>
    </lineage>
</organism>
<keyword evidence="4" id="KW-1185">Reference proteome</keyword>
<dbReference type="SMART" id="SM00698">
    <property type="entry name" value="MORN"/>
    <property type="match status" value="3"/>
</dbReference>